<sequence>MTGNRRRVIQWATGGVGVAAIRGVVEHPDLQLVGCWVHSPAKNGRDAGELAGIGPIGVAATSSVEEILDADADAVIYAPLLPDSQQVAAILRSGKNVITPVGWFYPRESEAAPLRAAALEGGVTLHGTGIAPGGFSDKFLLQLSALSTGISFVRAEEFSDLRSYLAPDVLRHVMGFGGAPEEALGGMMQKLLDGGFIQAINLVVDELGFAADPRILGSQQVAVATAPIDSPIGVIEPGQVAARRFTWEALVDGQPVVQVSVNWLMGEQHLDPSWTFGPEGQRYEVEVRGEPDFTFCVKGFHGEIGPDGEIGEETGITGTAAHCVNSVPAVCAAAPGIATYRDLPLLTGKAAPSLSR</sequence>
<name>A0A1X0DLN0_9MYCO</name>
<dbReference type="InterPro" id="IPR036291">
    <property type="entry name" value="NAD(P)-bd_dom_sf"/>
</dbReference>
<evidence type="ECO:0000313" key="4">
    <source>
        <dbReference type="Proteomes" id="UP000192801"/>
    </source>
</evidence>
<dbReference type="STRING" id="444597.BST26_03245"/>
<keyword evidence="4" id="KW-1185">Reference proteome</keyword>
<dbReference type="GO" id="GO:0008839">
    <property type="term" value="F:4-hydroxy-tetrahydrodipicolinate reductase"/>
    <property type="evidence" value="ECO:0007669"/>
    <property type="project" value="InterPro"/>
</dbReference>
<dbReference type="Proteomes" id="UP000192801">
    <property type="component" value="Unassembled WGS sequence"/>
</dbReference>
<evidence type="ECO:0000256" key="1">
    <source>
        <dbReference type="ARBA" id="ARBA00022857"/>
    </source>
</evidence>
<keyword evidence="1" id="KW-0521">NADP</keyword>
<evidence type="ECO:0000256" key="2">
    <source>
        <dbReference type="ARBA" id="ARBA00023002"/>
    </source>
</evidence>
<dbReference type="Pfam" id="PF19328">
    <property type="entry name" value="DAP_DH_C"/>
    <property type="match status" value="1"/>
</dbReference>
<dbReference type="InterPro" id="IPR045760">
    <property type="entry name" value="DAP_DH_C"/>
</dbReference>
<evidence type="ECO:0000313" key="3">
    <source>
        <dbReference type="EMBL" id="ORA73062.1"/>
    </source>
</evidence>
<proteinExistence type="predicted"/>
<dbReference type="CDD" id="cd24146">
    <property type="entry name" value="nat-AmDH_N_like"/>
    <property type="match status" value="1"/>
</dbReference>
<dbReference type="SUPFAM" id="SSF51735">
    <property type="entry name" value="NAD(P)-binding Rossmann-fold domains"/>
    <property type="match status" value="1"/>
</dbReference>
<accession>A0A1X0DLN0</accession>
<dbReference type="InterPro" id="IPR000846">
    <property type="entry name" value="DapB_N"/>
</dbReference>
<dbReference type="EMBL" id="MVHS01000005">
    <property type="protein sequence ID" value="ORA73062.1"/>
    <property type="molecule type" value="Genomic_DNA"/>
</dbReference>
<comment type="caution">
    <text evidence="3">The sequence shown here is derived from an EMBL/GenBank/DDBJ whole genome shotgun (WGS) entry which is preliminary data.</text>
</comment>
<reference evidence="3 4" key="1">
    <citation type="submission" date="2016-12" db="EMBL/GenBank/DDBJ databases">
        <title>The new phylogeny of genus Mycobacterium.</title>
        <authorList>
            <person name="Tortoli E."/>
            <person name="Trovato A."/>
            <person name="Cirillo D.M."/>
        </authorList>
    </citation>
    <scope>NUCLEOTIDE SEQUENCE [LARGE SCALE GENOMIC DNA]</scope>
    <source>
        <strain evidence="3 4">DSM 45130</strain>
    </source>
</reference>
<keyword evidence="2" id="KW-0560">Oxidoreductase</keyword>
<gene>
    <name evidence="3" type="ORF">BST26_03245</name>
</gene>
<dbReference type="Gene3D" id="3.40.50.720">
    <property type="entry name" value="NAD(P)-binding Rossmann-like Domain"/>
    <property type="match status" value="1"/>
</dbReference>
<protein>
    <submittedName>
        <fullName evidence="3">Dihydrodipicolinate reductase</fullName>
    </submittedName>
</protein>
<dbReference type="Pfam" id="PF01113">
    <property type="entry name" value="DapB_N"/>
    <property type="match status" value="1"/>
</dbReference>
<dbReference type="OrthoDB" id="4759936at2"/>
<dbReference type="AlphaFoldDB" id="A0A1X0DLN0"/>
<dbReference type="RefSeq" id="WP_083029330.1">
    <property type="nucleotide sequence ID" value="NZ_AP022618.1"/>
</dbReference>
<organism evidence="3 4">
    <name type="scientific">Mycolicibacterium insubricum</name>
    <dbReference type="NCBI Taxonomy" id="444597"/>
    <lineage>
        <taxon>Bacteria</taxon>
        <taxon>Bacillati</taxon>
        <taxon>Actinomycetota</taxon>
        <taxon>Actinomycetes</taxon>
        <taxon>Mycobacteriales</taxon>
        <taxon>Mycobacteriaceae</taxon>
        <taxon>Mycolicibacterium</taxon>
    </lineage>
</organism>
<dbReference type="GO" id="GO:0009089">
    <property type="term" value="P:lysine biosynthetic process via diaminopimelate"/>
    <property type="evidence" value="ECO:0007669"/>
    <property type="project" value="InterPro"/>
</dbReference>